<evidence type="ECO:0000313" key="11">
    <source>
        <dbReference type="EMBL" id="TPW32446.1"/>
    </source>
</evidence>
<evidence type="ECO:0000313" key="12">
    <source>
        <dbReference type="Proteomes" id="UP000318801"/>
    </source>
</evidence>
<evidence type="ECO:0000256" key="7">
    <source>
        <dbReference type="ARBA" id="ARBA00071120"/>
    </source>
</evidence>
<dbReference type="InterPro" id="IPR003703">
    <property type="entry name" value="Acyl_CoA_thio"/>
</dbReference>
<dbReference type="InterPro" id="IPR029069">
    <property type="entry name" value="HotDog_dom_sf"/>
</dbReference>
<accession>A0A506UFS1</accession>
<gene>
    <name evidence="11" type="primary">tesB</name>
    <name evidence="11" type="ORF">FJU08_05480</name>
</gene>
<dbReference type="InterPro" id="IPR025652">
    <property type="entry name" value="TesB_C"/>
</dbReference>
<comment type="catalytic activity">
    <reaction evidence="6">
        <text>a fatty acyl-CoA + H2O = a fatty acid + CoA + H(+)</text>
        <dbReference type="Rhea" id="RHEA:16781"/>
        <dbReference type="ChEBI" id="CHEBI:15377"/>
        <dbReference type="ChEBI" id="CHEBI:15378"/>
        <dbReference type="ChEBI" id="CHEBI:28868"/>
        <dbReference type="ChEBI" id="CHEBI:57287"/>
        <dbReference type="ChEBI" id="CHEBI:77636"/>
        <dbReference type="EC" id="3.1.2.20"/>
    </reaction>
    <physiologicalReaction direction="left-to-right" evidence="6">
        <dbReference type="Rhea" id="RHEA:16782"/>
    </physiologicalReaction>
</comment>
<evidence type="ECO:0000256" key="4">
    <source>
        <dbReference type="ARBA" id="ARBA00023098"/>
    </source>
</evidence>
<evidence type="ECO:0000256" key="8">
    <source>
        <dbReference type="ARBA" id="ARBA00079653"/>
    </source>
</evidence>
<reference evidence="11 12" key="1">
    <citation type="submission" date="2019-06" db="EMBL/GenBank/DDBJ databases">
        <authorList>
            <person name="Li M."/>
        </authorList>
    </citation>
    <scope>NUCLEOTIDE SEQUENCE [LARGE SCALE GENOMIC DNA]</scope>
    <source>
        <strain evidence="11 12">BGMRC2036</strain>
    </source>
</reference>
<evidence type="ECO:0000256" key="2">
    <source>
        <dbReference type="ARBA" id="ARBA00011881"/>
    </source>
</evidence>
<dbReference type="NCBIfam" id="TIGR00189">
    <property type="entry name" value="tesB"/>
    <property type="match status" value="1"/>
</dbReference>
<evidence type="ECO:0000256" key="3">
    <source>
        <dbReference type="ARBA" id="ARBA00022801"/>
    </source>
</evidence>
<dbReference type="InterPro" id="IPR042171">
    <property type="entry name" value="Acyl-CoA_hotdog"/>
</dbReference>
<organism evidence="11 12">
    <name type="scientific">Martelella alba</name>
    <dbReference type="NCBI Taxonomy" id="2590451"/>
    <lineage>
        <taxon>Bacteria</taxon>
        <taxon>Pseudomonadati</taxon>
        <taxon>Pseudomonadota</taxon>
        <taxon>Alphaproteobacteria</taxon>
        <taxon>Hyphomicrobiales</taxon>
        <taxon>Aurantimonadaceae</taxon>
        <taxon>Martelella</taxon>
    </lineage>
</organism>
<dbReference type="Pfam" id="PF02551">
    <property type="entry name" value="Acyl_CoA_thio"/>
    <property type="match status" value="1"/>
</dbReference>
<dbReference type="Gene3D" id="2.40.160.210">
    <property type="entry name" value="Acyl-CoA thioesterase, double hotdog domain"/>
    <property type="match status" value="1"/>
</dbReference>
<dbReference type="OrthoDB" id="9781019at2"/>
<dbReference type="Proteomes" id="UP000318801">
    <property type="component" value="Unassembled WGS sequence"/>
</dbReference>
<proteinExistence type="inferred from homology"/>
<dbReference type="EC" id="3.1.2.20" evidence="5"/>
<keyword evidence="12" id="KW-1185">Reference proteome</keyword>
<dbReference type="InterPro" id="IPR049449">
    <property type="entry name" value="TesB_ACOT8-like_N"/>
</dbReference>
<feature type="domain" description="Acyl-CoA thioesterase 2 C-terminal" evidence="9">
    <location>
        <begin position="162"/>
        <end position="286"/>
    </location>
</feature>
<keyword evidence="4" id="KW-0443">Lipid metabolism</keyword>
<evidence type="ECO:0000259" key="10">
    <source>
        <dbReference type="Pfam" id="PF13622"/>
    </source>
</evidence>
<feature type="domain" description="Acyl-CoA thioesterase-like N-terminal HotDog" evidence="10">
    <location>
        <begin position="35"/>
        <end position="114"/>
    </location>
</feature>
<dbReference type="RefSeq" id="WP_141147956.1">
    <property type="nucleotide sequence ID" value="NZ_VHLG01000002.1"/>
</dbReference>
<evidence type="ECO:0000256" key="5">
    <source>
        <dbReference type="ARBA" id="ARBA00038894"/>
    </source>
</evidence>
<comment type="subunit">
    <text evidence="2">Homotetramer.</text>
</comment>
<evidence type="ECO:0000256" key="6">
    <source>
        <dbReference type="ARBA" id="ARBA00050943"/>
    </source>
</evidence>
<dbReference type="Pfam" id="PF13622">
    <property type="entry name" value="4HBT_3"/>
    <property type="match status" value="1"/>
</dbReference>
<evidence type="ECO:0000256" key="1">
    <source>
        <dbReference type="ARBA" id="ARBA00006538"/>
    </source>
</evidence>
<dbReference type="GO" id="GO:0009062">
    <property type="term" value="P:fatty acid catabolic process"/>
    <property type="evidence" value="ECO:0007669"/>
    <property type="project" value="TreeGrafter"/>
</dbReference>
<dbReference type="GO" id="GO:0006637">
    <property type="term" value="P:acyl-CoA metabolic process"/>
    <property type="evidence" value="ECO:0007669"/>
    <property type="project" value="InterPro"/>
</dbReference>
<dbReference type="EMBL" id="VHLG01000002">
    <property type="protein sequence ID" value="TPW32446.1"/>
    <property type="molecule type" value="Genomic_DNA"/>
</dbReference>
<dbReference type="FunFam" id="2.40.160.210:FF:000001">
    <property type="entry name" value="Acyl-CoA thioesterase II"/>
    <property type="match status" value="1"/>
</dbReference>
<sequence length="304" mass="34334">MSQSEDRESGKALADLLDLERLEENLYRGESPATTWQRVFGGQVVAQSLVAAQRTVPMDRYVHSLHGYFMRAGDTEVPIVFQVDRLRDGKSFLTRSVRAIQHGQPIFIMTASFQCEEEGYEHQETMPDVPPPEALDAEAMLIADNAAGAPAPIRNYWQRERPIEIRPVDVEDFLWRKKGSSEQAIWIRASGEPPADRAYQTAFLAYMSDMTLLDSTLYPHCASVFSDRIQAASLDHAIWFHRPFEISDWLLYVQKTPSASNARGLAIGRVFSRDGRLVASVAQEGLIRARETVIPFYEKGTTPR</sequence>
<dbReference type="SUPFAM" id="SSF54637">
    <property type="entry name" value="Thioesterase/thiol ester dehydrase-isomerase"/>
    <property type="match status" value="2"/>
</dbReference>
<evidence type="ECO:0000259" key="9">
    <source>
        <dbReference type="Pfam" id="PF02551"/>
    </source>
</evidence>
<dbReference type="GO" id="GO:0047617">
    <property type="term" value="F:fatty acyl-CoA hydrolase activity"/>
    <property type="evidence" value="ECO:0007669"/>
    <property type="project" value="UniProtKB-EC"/>
</dbReference>
<keyword evidence="3" id="KW-0378">Hydrolase</keyword>
<comment type="caution">
    <text evidence="11">The sequence shown here is derived from an EMBL/GenBank/DDBJ whole genome shotgun (WGS) entry which is preliminary data.</text>
</comment>
<dbReference type="CDD" id="cd03444">
    <property type="entry name" value="Thioesterase_II_repeat1"/>
    <property type="match status" value="1"/>
</dbReference>
<dbReference type="PANTHER" id="PTHR11066:SF34">
    <property type="entry name" value="ACYL-COENZYME A THIOESTERASE 8"/>
    <property type="match status" value="1"/>
</dbReference>
<protein>
    <recommendedName>
        <fullName evidence="7">Acyl-CoA thioesterase 2</fullName>
        <ecNumber evidence="5">3.1.2.20</ecNumber>
    </recommendedName>
    <alternativeName>
        <fullName evidence="8">Thioesterase II</fullName>
    </alternativeName>
</protein>
<dbReference type="PANTHER" id="PTHR11066">
    <property type="entry name" value="ACYL-COA THIOESTERASE"/>
    <property type="match status" value="1"/>
</dbReference>
<dbReference type="CDD" id="cd03445">
    <property type="entry name" value="Thioesterase_II_repeat2"/>
    <property type="match status" value="1"/>
</dbReference>
<name>A0A506UFS1_9HYPH</name>
<dbReference type="AlphaFoldDB" id="A0A506UFS1"/>
<comment type="similarity">
    <text evidence="1">Belongs to the C/M/P thioester hydrolase family.</text>
</comment>